<reference evidence="1 2" key="1">
    <citation type="journal article" date="2016" name="Nat. Commun.">
        <title>Thousands of microbial genomes shed light on interconnected biogeochemical processes in an aquifer system.</title>
        <authorList>
            <person name="Anantharaman K."/>
            <person name="Brown C.T."/>
            <person name="Hug L.A."/>
            <person name="Sharon I."/>
            <person name="Castelle C.J."/>
            <person name="Probst A.J."/>
            <person name="Thomas B.C."/>
            <person name="Singh A."/>
            <person name="Wilkins M.J."/>
            <person name="Karaoz U."/>
            <person name="Brodie E.L."/>
            <person name="Williams K.H."/>
            <person name="Hubbard S.S."/>
            <person name="Banfield J.F."/>
        </authorList>
    </citation>
    <scope>NUCLEOTIDE SEQUENCE [LARGE SCALE GENOMIC DNA]</scope>
</reference>
<sequence length="126" mass="14334">MTQQAVMAEVKTEPASIQDIAEVMYRILAEVVDIKNIANIGKQPPRHMLYITKQVDIPGEYRIDIDFPTEREAIKNKYIVQIVIKLDGSGIDLGLGPCALEQKQLPKSEWRTVKNLARQAVRDFQK</sequence>
<name>A0A1F8DZQ6_9BACT</name>
<gene>
    <name evidence="1" type="ORF">A2610_03745</name>
</gene>
<evidence type="ECO:0000313" key="1">
    <source>
        <dbReference type="EMBL" id="OGM94002.1"/>
    </source>
</evidence>
<organism evidence="1 2">
    <name type="scientific">Candidatus Wolfebacteria bacterium RIFOXYD1_FULL_48_65</name>
    <dbReference type="NCBI Taxonomy" id="1802561"/>
    <lineage>
        <taxon>Bacteria</taxon>
        <taxon>Candidatus Wolfeibacteriota</taxon>
    </lineage>
</organism>
<accession>A0A1F8DZQ6</accession>
<evidence type="ECO:0000313" key="2">
    <source>
        <dbReference type="Proteomes" id="UP000179057"/>
    </source>
</evidence>
<dbReference type="Proteomes" id="UP000179057">
    <property type="component" value="Unassembled WGS sequence"/>
</dbReference>
<dbReference type="EMBL" id="MGIV01000018">
    <property type="protein sequence ID" value="OGM94002.1"/>
    <property type="molecule type" value="Genomic_DNA"/>
</dbReference>
<protein>
    <submittedName>
        <fullName evidence="1">Uncharacterized protein</fullName>
    </submittedName>
</protein>
<comment type="caution">
    <text evidence="1">The sequence shown here is derived from an EMBL/GenBank/DDBJ whole genome shotgun (WGS) entry which is preliminary data.</text>
</comment>
<proteinExistence type="predicted"/>
<dbReference type="AlphaFoldDB" id="A0A1F8DZQ6"/>